<keyword evidence="1" id="KW-0732">Signal</keyword>
<name>A0A2N7VNX3_9BURK</name>
<dbReference type="RefSeq" id="WP_102646415.1">
    <property type="nucleotide sequence ID" value="NZ_PNYA01000013.1"/>
</dbReference>
<organism evidence="2 3">
    <name type="scientific">Trinickia dabaoshanensis</name>
    <dbReference type="NCBI Taxonomy" id="564714"/>
    <lineage>
        <taxon>Bacteria</taxon>
        <taxon>Pseudomonadati</taxon>
        <taxon>Pseudomonadota</taxon>
        <taxon>Betaproteobacteria</taxon>
        <taxon>Burkholderiales</taxon>
        <taxon>Burkholderiaceae</taxon>
        <taxon>Trinickia</taxon>
    </lineage>
</organism>
<reference evidence="2 3" key="1">
    <citation type="submission" date="2018-01" db="EMBL/GenBank/DDBJ databases">
        <title>Whole genome analyses suggest that Burkholderia sensu lato contains two further novel genera in the rhizoxinica-symbiotica group Mycetohabitans gen. nov., and Trinickia gen. nov.: implications for the evolution of diazotrophy and nodulation in the Burkholderiaceae.</title>
        <authorList>
            <person name="Estrada-de los Santos P."/>
            <person name="Palmer M."/>
            <person name="Chavez-Ramirez B."/>
            <person name="Beukes C."/>
            <person name="Steenkamp E.T."/>
            <person name="Hirsch A.M."/>
            <person name="Manyaka P."/>
            <person name="Maluk M."/>
            <person name="Lafos M."/>
            <person name="Crook M."/>
            <person name="Gross E."/>
            <person name="Simon M.F."/>
            <person name="Bueno dos Reis Junior F."/>
            <person name="Poole P.S."/>
            <person name="Venter S.N."/>
            <person name="James E.K."/>
        </authorList>
    </citation>
    <scope>NUCLEOTIDE SEQUENCE [LARGE SCALE GENOMIC DNA]</scope>
    <source>
        <strain evidence="2 3">GIMN1.004</strain>
    </source>
</reference>
<feature type="signal peptide" evidence="1">
    <location>
        <begin position="1"/>
        <end position="25"/>
    </location>
</feature>
<proteinExistence type="predicted"/>
<dbReference type="EMBL" id="PNYA01000013">
    <property type="protein sequence ID" value="PMS18864.1"/>
    <property type="molecule type" value="Genomic_DNA"/>
</dbReference>
<evidence type="ECO:0000256" key="1">
    <source>
        <dbReference type="SAM" id="SignalP"/>
    </source>
</evidence>
<dbReference type="AlphaFoldDB" id="A0A2N7VNX3"/>
<dbReference type="OrthoDB" id="8234880at2"/>
<evidence type="ECO:0000313" key="2">
    <source>
        <dbReference type="EMBL" id="PMS18864.1"/>
    </source>
</evidence>
<feature type="chain" id="PRO_5014737384" evidence="1">
    <location>
        <begin position="26"/>
        <end position="125"/>
    </location>
</feature>
<dbReference type="Proteomes" id="UP000235616">
    <property type="component" value="Unassembled WGS sequence"/>
</dbReference>
<sequence>MMRAMGKYQWIGLVAISLACHGVIAATKCDALAAFASQNGLFIPGDDAGRVVTGGGRLQFYSAPDFSCKMEGIFIVTGDTVDAYSEYNGFTSVVYFPKADKKAVIGWVRSHRLQPNGFGISGGQN</sequence>
<keyword evidence="3" id="KW-1185">Reference proteome</keyword>
<protein>
    <submittedName>
        <fullName evidence="2">Uncharacterized protein</fullName>
    </submittedName>
</protein>
<evidence type="ECO:0000313" key="3">
    <source>
        <dbReference type="Proteomes" id="UP000235616"/>
    </source>
</evidence>
<dbReference type="PROSITE" id="PS51257">
    <property type="entry name" value="PROKAR_LIPOPROTEIN"/>
    <property type="match status" value="1"/>
</dbReference>
<accession>A0A2N7VNX3</accession>
<gene>
    <name evidence="2" type="ORF">C0Z18_16215</name>
</gene>
<comment type="caution">
    <text evidence="2">The sequence shown here is derived from an EMBL/GenBank/DDBJ whole genome shotgun (WGS) entry which is preliminary data.</text>
</comment>